<sequence>MHGSRSLLVLGWVGCHLVDAAESLGLAGAPLHSDVPFLAPVRAPRVLHDDVVLVLGRPVPHRRHAMIQLRAARTVEHAAFVELEVPAGGLDGDADGLVRECLDQRLLVVGRHVLVPGDGDHLLAGGGGLVVAVALLHEVRVGLLRAQAAAAGDVGEGVVHDAAVAAVVAVGAAVDELLLRQRRQVPRHDGVDALHRRHRREGPAATALPLVLHLRHRSLLPPVHRLGHVVAAHAAVPEGAAAGAAVPAAAFGAAEAEVGGLELVVGEVGELVEAEPVAAHLLVDLVDVLEVVLEHLEPVQLLLEARVRLAVLGHPLLEQLDQPVMAAKVLLGVPHDGEVAVEPANLHSLHPRAAAQAHQEEDDAKGQLHRTRRSHLDQCLLLRLGRKEKEMLLLLDCEIKGHHACIYILISLI</sequence>
<evidence type="ECO:0000313" key="2">
    <source>
        <dbReference type="EMBL" id="JAD21155.1"/>
    </source>
</evidence>
<organism evidence="2">
    <name type="scientific">Arundo donax</name>
    <name type="common">Giant reed</name>
    <name type="synonym">Donax arundinaceus</name>
    <dbReference type="NCBI Taxonomy" id="35708"/>
    <lineage>
        <taxon>Eukaryota</taxon>
        <taxon>Viridiplantae</taxon>
        <taxon>Streptophyta</taxon>
        <taxon>Embryophyta</taxon>
        <taxon>Tracheophyta</taxon>
        <taxon>Spermatophyta</taxon>
        <taxon>Magnoliopsida</taxon>
        <taxon>Liliopsida</taxon>
        <taxon>Poales</taxon>
        <taxon>Poaceae</taxon>
        <taxon>PACMAD clade</taxon>
        <taxon>Arundinoideae</taxon>
        <taxon>Arundineae</taxon>
        <taxon>Arundo</taxon>
    </lineage>
</organism>
<reference evidence="2" key="2">
    <citation type="journal article" date="2015" name="Data Brief">
        <title>Shoot transcriptome of the giant reed, Arundo donax.</title>
        <authorList>
            <person name="Barrero R.A."/>
            <person name="Guerrero F.D."/>
            <person name="Moolhuijzen P."/>
            <person name="Goolsby J.A."/>
            <person name="Tidwell J."/>
            <person name="Bellgard S.E."/>
            <person name="Bellgard M.I."/>
        </authorList>
    </citation>
    <scope>NUCLEOTIDE SEQUENCE</scope>
    <source>
        <tissue evidence="2">Shoot tissue taken approximately 20 cm above the soil surface</tissue>
    </source>
</reference>
<keyword evidence="1" id="KW-0732">Signal</keyword>
<dbReference type="AlphaFoldDB" id="A0A0A8Y7N5"/>
<dbReference type="EMBL" id="GBRH01276740">
    <property type="protein sequence ID" value="JAD21155.1"/>
    <property type="molecule type" value="Transcribed_RNA"/>
</dbReference>
<protein>
    <submittedName>
        <fullName evidence="2">Uncharacterized protein</fullName>
    </submittedName>
</protein>
<feature type="chain" id="PRO_5002059611" evidence="1">
    <location>
        <begin position="21"/>
        <end position="413"/>
    </location>
</feature>
<reference evidence="2" key="1">
    <citation type="submission" date="2014-09" db="EMBL/GenBank/DDBJ databases">
        <authorList>
            <person name="Magalhaes I.L.F."/>
            <person name="Oliveira U."/>
            <person name="Santos F.R."/>
            <person name="Vidigal T.H.D.A."/>
            <person name="Brescovit A.D."/>
            <person name="Santos A.J."/>
        </authorList>
    </citation>
    <scope>NUCLEOTIDE SEQUENCE</scope>
    <source>
        <tissue evidence="2">Shoot tissue taken approximately 20 cm above the soil surface</tissue>
    </source>
</reference>
<name>A0A0A8Y7N5_ARUDO</name>
<evidence type="ECO:0000256" key="1">
    <source>
        <dbReference type="SAM" id="SignalP"/>
    </source>
</evidence>
<proteinExistence type="predicted"/>
<accession>A0A0A8Y7N5</accession>
<feature type="signal peptide" evidence="1">
    <location>
        <begin position="1"/>
        <end position="20"/>
    </location>
</feature>